<evidence type="ECO:0008006" key="3">
    <source>
        <dbReference type="Google" id="ProtNLM"/>
    </source>
</evidence>
<organism evidence="1 2">
    <name type="scientific">Candidatus Niyogibacteria bacterium CG10_big_fil_rev_8_21_14_0_10_46_36</name>
    <dbReference type="NCBI Taxonomy" id="1974726"/>
    <lineage>
        <taxon>Bacteria</taxon>
        <taxon>Candidatus Niyogiibacteriota</taxon>
    </lineage>
</organism>
<evidence type="ECO:0000313" key="1">
    <source>
        <dbReference type="EMBL" id="PIR69745.1"/>
    </source>
</evidence>
<dbReference type="Gene3D" id="3.20.20.150">
    <property type="entry name" value="Divalent-metal-dependent TIM barrel enzymes"/>
    <property type="match status" value="1"/>
</dbReference>
<comment type="caution">
    <text evidence="1">The sequence shown here is derived from an EMBL/GenBank/DDBJ whole genome shotgun (WGS) entry which is preliminary data.</text>
</comment>
<dbReference type="AlphaFoldDB" id="A0A2H0TG15"/>
<dbReference type="Proteomes" id="UP000231503">
    <property type="component" value="Unassembled WGS sequence"/>
</dbReference>
<proteinExistence type="predicted"/>
<protein>
    <recommendedName>
        <fullName evidence="3">Xylose isomerase-like TIM barrel domain-containing protein</fullName>
    </recommendedName>
</protein>
<dbReference type="SUPFAM" id="SSF51658">
    <property type="entry name" value="Xylose isomerase-like"/>
    <property type="match status" value="1"/>
</dbReference>
<dbReference type="EMBL" id="PFCO01000003">
    <property type="protein sequence ID" value="PIR69745.1"/>
    <property type="molecule type" value="Genomic_DNA"/>
</dbReference>
<name>A0A2H0TG15_9BACT</name>
<dbReference type="InterPro" id="IPR036237">
    <property type="entry name" value="Xyl_isomerase-like_sf"/>
</dbReference>
<gene>
    <name evidence="1" type="ORF">COU47_01530</name>
</gene>
<sequence>MQKSDLVVGFSTGCLFKTHNILEALPVIRETGCNAVELNLLRTHDFFHFIEKITPEDIASFSYVSMHAPKFDCGKTEETELIFRAIELFHAQRPLDLIAFHPNHVTDFSVFNTAAFPLAFENLDYREESGIYRTVDGMRILFEKFPATPMVFDLNHVYTLDASMKLAKTFYLTLGKRIRQIHLSGCRDYYHYPLFKTKQDSIIRAIQDKTTPIIIESVLEAKELAKELSYIQKRL</sequence>
<evidence type="ECO:0000313" key="2">
    <source>
        <dbReference type="Proteomes" id="UP000231503"/>
    </source>
</evidence>
<accession>A0A2H0TG15</accession>
<reference evidence="2" key="1">
    <citation type="submission" date="2017-09" db="EMBL/GenBank/DDBJ databases">
        <title>Depth-based differentiation of microbial function through sediment-hosted aquifers and enrichment of novel symbionts in the deep terrestrial subsurface.</title>
        <authorList>
            <person name="Probst A.J."/>
            <person name="Ladd B."/>
            <person name="Jarett J.K."/>
            <person name="Geller-Mcgrath D.E."/>
            <person name="Sieber C.M.K."/>
            <person name="Emerson J.B."/>
            <person name="Anantharaman K."/>
            <person name="Thomas B.C."/>
            <person name="Malmstrom R."/>
            <person name="Stieglmeier M."/>
            <person name="Klingl A."/>
            <person name="Woyke T."/>
            <person name="Ryan C.M."/>
            <person name="Banfield J.F."/>
        </authorList>
    </citation>
    <scope>NUCLEOTIDE SEQUENCE [LARGE SCALE GENOMIC DNA]</scope>
</reference>